<accession>A0A1E5P0X9</accession>
<keyword evidence="2" id="KW-1133">Transmembrane helix</keyword>
<evidence type="ECO:0000313" key="3">
    <source>
        <dbReference type="EMBL" id="OEJ23201.1"/>
    </source>
</evidence>
<keyword evidence="4" id="KW-1185">Reference proteome</keyword>
<keyword evidence="2" id="KW-0472">Membrane</keyword>
<evidence type="ECO:0000256" key="1">
    <source>
        <dbReference type="SAM" id="Coils"/>
    </source>
</evidence>
<feature type="transmembrane region" description="Helical" evidence="2">
    <location>
        <begin position="6"/>
        <end position="25"/>
    </location>
</feature>
<evidence type="ECO:0000256" key="2">
    <source>
        <dbReference type="SAM" id="Phobius"/>
    </source>
</evidence>
<keyword evidence="1" id="KW-0175">Coiled coil</keyword>
<protein>
    <submittedName>
        <fullName evidence="3">Uncharacterized protein</fullName>
    </submittedName>
</protein>
<gene>
    <name evidence="3" type="ORF">AS594_00370</name>
</gene>
<proteinExistence type="predicted"/>
<dbReference type="Proteomes" id="UP000095759">
    <property type="component" value="Unassembled WGS sequence"/>
</dbReference>
<keyword evidence="2" id="KW-0812">Transmembrane</keyword>
<dbReference type="AlphaFoldDB" id="A0A1E5P0X9"/>
<name>A0A1E5P0X9_9ACTN</name>
<organism evidence="3 4">
    <name type="scientific">Streptomyces agglomeratus</name>
    <dbReference type="NCBI Taxonomy" id="285458"/>
    <lineage>
        <taxon>Bacteria</taxon>
        <taxon>Bacillati</taxon>
        <taxon>Actinomycetota</taxon>
        <taxon>Actinomycetes</taxon>
        <taxon>Kitasatosporales</taxon>
        <taxon>Streptomycetaceae</taxon>
        <taxon>Streptomyces</taxon>
    </lineage>
</organism>
<reference evidence="3 4" key="1">
    <citation type="submission" date="2016-08" db="EMBL/GenBank/DDBJ databases">
        <title>Complete genome sequence of Streptomyces agglomeratus strain 6-3-2, a novel anti-MRSA actinomycete isolated from Wuli of Tebit, China.</title>
        <authorList>
            <person name="Chen X."/>
        </authorList>
    </citation>
    <scope>NUCLEOTIDE SEQUENCE [LARGE SCALE GENOMIC DNA]</scope>
    <source>
        <strain evidence="3 4">6-3-2</strain>
    </source>
</reference>
<dbReference type="EMBL" id="MEHJ01000001">
    <property type="protein sequence ID" value="OEJ23201.1"/>
    <property type="molecule type" value="Genomic_DNA"/>
</dbReference>
<comment type="caution">
    <text evidence="3">The sequence shown here is derived from an EMBL/GenBank/DDBJ whole genome shotgun (WGS) entry which is preliminary data.</text>
</comment>
<evidence type="ECO:0000313" key="4">
    <source>
        <dbReference type="Proteomes" id="UP000095759"/>
    </source>
</evidence>
<feature type="coiled-coil region" evidence="1">
    <location>
        <begin position="27"/>
        <end position="56"/>
    </location>
</feature>
<sequence length="218" mass="23624">MQDALYGLLGGLGGAAIAAGAAYWGPVKAQKEALREAERQRELAQAQAEAVRADERRMARLARVALIRRRIGDWMHLLMFNLDSGPRRVDAESFATAALAARNAVSEAIYDGVSEGFLIVATEASQRGFQESQIRIEEEEQTAILDALDLFTRRIATLISLSDDDPRRPDAVQAASRAGNAAMKVRAELSAQLISPLLDVDNLDVIDTRLNPVNPAGS</sequence>
<dbReference type="RefSeq" id="WP_069934878.1">
    <property type="nucleotide sequence ID" value="NZ_MEHJ01000001.1"/>
</dbReference>